<reference evidence="3" key="1">
    <citation type="submission" date="2021-01" db="EMBL/GenBank/DDBJ databases">
        <authorList>
            <person name="Corre E."/>
            <person name="Pelletier E."/>
            <person name="Niang G."/>
            <person name="Scheremetjew M."/>
            <person name="Finn R."/>
            <person name="Kale V."/>
            <person name="Holt S."/>
            <person name="Cochrane G."/>
            <person name="Meng A."/>
            <person name="Brown T."/>
            <person name="Cohen L."/>
        </authorList>
    </citation>
    <scope>NUCLEOTIDE SEQUENCE</scope>
    <source>
        <strain evidence="3">CCCM811</strain>
    </source>
</reference>
<dbReference type="InterPro" id="IPR004046">
    <property type="entry name" value="GST_C"/>
</dbReference>
<dbReference type="InterPro" id="IPR036282">
    <property type="entry name" value="Glutathione-S-Trfase_C_sf"/>
</dbReference>
<dbReference type="InterPro" id="IPR040079">
    <property type="entry name" value="Glutathione_S-Trfase"/>
</dbReference>
<feature type="domain" description="GST N-terminal" evidence="1">
    <location>
        <begin position="3"/>
        <end position="82"/>
    </location>
</feature>
<organism evidence="3">
    <name type="scientific">Lotharella globosa</name>
    <dbReference type="NCBI Taxonomy" id="91324"/>
    <lineage>
        <taxon>Eukaryota</taxon>
        <taxon>Sar</taxon>
        <taxon>Rhizaria</taxon>
        <taxon>Cercozoa</taxon>
        <taxon>Chlorarachniophyceae</taxon>
        <taxon>Lotharella</taxon>
    </lineage>
</organism>
<dbReference type="SFLD" id="SFLDS00019">
    <property type="entry name" value="Glutathione_Transferase_(cytos"/>
    <property type="match status" value="1"/>
</dbReference>
<accession>A0A7S3Z0A6</accession>
<dbReference type="InterPro" id="IPR036249">
    <property type="entry name" value="Thioredoxin-like_sf"/>
</dbReference>
<evidence type="ECO:0000259" key="2">
    <source>
        <dbReference type="PROSITE" id="PS50405"/>
    </source>
</evidence>
<dbReference type="GO" id="GO:0004364">
    <property type="term" value="F:glutathione transferase activity"/>
    <property type="evidence" value="ECO:0007669"/>
    <property type="project" value="TreeGrafter"/>
</dbReference>
<dbReference type="CDD" id="cd03039">
    <property type="entry name" value="GST_N_Sigma_like"/>
    <property type="match status" value="1"/>
</dbReference>
<name>A0A7S3Z0A6_9EUKA</name>
<dbReference type="EMBL" id="HBIV01026793">
    <property type="protein sequence ID" value="CAE0667590.1"/>
    <property type="molecule type" value="Transcribed_RNA"/>
</dbReference>
<dbReference type="PROSITE" id="PS50405">
    <property type="entry name" value="GST_CTER"/>
    <property type="match status" value="1"/>
</dbReference>
<evidence type="ECO:0008006" key="4">
    <source>
        <dbReference type="Google" id="ProtNLM"/>
    </source>
</evidence>
<dbReference type="Pfam" id="PF14497">
    <property type="entry name" value="GST_C_3"/>
    <property type="match status" value="1"/>
</dbReference>
<dbReference type="InterPro" id="IPR004045">
    <property type="entry name" value="Glutathione_S-Trfase_N"/>
</dbReference>
<evidence type="ECO:0000313" key="3">
    <source>
        <dbReference type="EMBL" id="CAE0667590.1"/>
    </source>
</evidence>
<dbReference type="PROSITE" id="PS50404">
    <property type="entry name" value="GST_NTER"/>
    <property type="match status" value="1"/>
</dbReference>
<evidence type="ECO:0000259" key="1">
    <source>
        <dbReference type="PROSITE" id="PS50404"/>
    </source>
</evidence>
<sequence>MESKGELVYFDIPGRAEYIRLAGVIGNVPFKDTRLAREDFIKKKAAGDFPFSQVPVFLVGEHMIAQSTAILRMMGAWGGLYPKDPVEAAKVDAYLDLVEEAWSCCDNSVYATRFGLPDFPEKERLEIRKRLSDDIVPKKMGYLEPVLKESKSGYFGEKISIADIKLYCFAKKLAKGWKLDGMDTNLIKNKFPSIQKMVDQIDNLDTVKKYYKK</sequence>
<dbReference type="SUPFAM" id="SSF47616">
    <property type="entry name" value="GST C-terminal domain-like"/>
    <property type="match status" value="1"/>
</dbReference>
<feature type="domain" description="GST C-terminal" evidence="2">
    <location>
        <begin position="84"/>
        <end position="213"/>
    </location>
</feature>
<protein>
    <recommendedName>
        <fullName evidence="4">Glutathione S-transferase</fullName>
    </recommendedName>
</protein>
<dbReference type="Gene3D" id="3.40.30.10">
    <property type="entry name" value="Glutaredoxin"/>
    <property type="match status" value="1"/>
</dbReference>
<dbReference type="SUPFAM" id="SSF52833">
    <property type="entry name" value="Thioredoxin-like"/>
    <property type="match status" value="1"/>
</dbReference>
<dbReference type="PANTHER" id="PTHR11571">
    <property type="entry name" value="GLUTATHIONE S-TRANSFERASE"/>
    <property type="match status" value="1"/>
</dbReference>
<gene>
    <name evidence="3" type="ORF">LGLO00237_LOCUS19212</name>
</gene>
<dbReference type="InterPro" id="IPR010987">
    <property type="entry name" value="Glutathione-S-Trfase_C-like"/>
</dbReference>
<dbReference type="AlphaFoldDB" id="A0A7S3Z0A6"/>
<dbReference type="GO" id="GO:0006749">
    <property type="term" value="P:glutathione metabolic process"/>
    <property type="evidence" value="ECO:0007669"/>
    <property type="project" value="TreeGrafter"/>
</dbReference>
<dbReference type="PANTHER" id="PTHR11571:SF252">
    <property type="entry name" value="GLUTATHIONE S-TRANSFERASE"/>
    <property type="match status" value="1"/>
</dbReference>
<dbReference type="Gene3D" id="1.20.1050.10">
    <property type="match status" value="1"/>
</dbReference>
<dbReference type="Pfam" id="PF02798">
    <property type="entry name" value="GST_N"/>
    <property type="match status" value="1"/>
</dbReference>
<proteinExistence type="predicted"/>
<dbReference type="InterPro" id="IPR050213">
    <property type="entry name" value="GST_superfamily"/>
</dbReference>